<proteinExistence type="predicted"/>
<comment type="caution">
    <text evidence="2">The sequence shown here is derived from an EMBL/GenBank/DDBJ whole genome shotgun (WGS) entry which is preliminary data.</text>
</comment>
<dbReference type="Proteomes" id="UP001258017">
    <property type="component" value="Unassembled WGS sequence"/>
</dbReference>
<organism evidence="2 3">
    <name type="scientific">Odynerus spinipes</name>
    <dbReference type="NCBI Taxonomy" id="1348599"/>
    <lineage>
        <taxon>Eukaryota</taxon>
        <taxon>Metazoa</taxon>
        <taxon>Ecdysozoa</taxon>
        <taxon>Arthropoda</taxon>
        <taxon>Hexapoda</taxon>
        <taxon>Insecta</taxon>
        <taxon>Pterygota</taxon>
        <taxon>Neoptera</taxon>
        <taxon>Endopterygota</taxon>
        <taxon>Hymenoptera</taxon>
        <taxon>Apocrita</taxon>
        <taxon>Aculeata</taxon>
        <taxon>Vespoidea</taxon>
        <taxon>Vespidae</taxon>
        <taxon>Eumeninae</taxon>
        <taxon>Odynerus</taxon>
    </lineage>
</organism>
<evidence type="ECO:0000313" key="3">
    <source>
        <dbReference type="Proteomes" id="UP001258017"/>
    </source>
</evidence>
<keyword evidence="1" id="KW-0812">Transmembrane</keyword>
<evidence type="ECO:0000256" key="1">
    <source>
        <dbReference type="SAM" id="Phobius"/>
    </source>
</evidence>
<keyword evidence="1" id="KW-0472">Membrane</keyword>
<evidence type="ECO:0000313" key="2">
    <source>
        <dbReference type="EMBL" id="KAK2587446.1"/>
    </source>
</evidence>
<accession>A0AAD9VUG6</accession>
<gene>
    <name evidence="2" type="ORF">KPH14_003154</name>
</gene>
<reference evidence="2" key="1">
    <citation type="submission" date="2021-08" db="EMBL/GenBank/DDBJ databases">
        <authorList>
            <person name="Misof B."/>
            <person name="Oliver O."/>
            <person name="Podsiadlowski L."/>
            <person name="Donath A."/>
            <person name="Peters R."/>
            <person name="Mayer C."/>
            <person name="Rust J."/>
            <person name="Gunkel S."/>
            <person name="Lesny P."/>
            <person name="Martin S."/>
            <person name="Oeyen J.P."/>
            <person name="Petersen M."/>
            <person name="Panagiotis P."/>
            <person name="Wilbrandt J."/>
            <person name="Tanja T."/>
        </authorList>
    </citation>
    <scope>NUCLEOTIDE SEQUENCE</scope>
    <source>
        <strain evidence="2">GBR_01_08_01A</strain>
        <tissue evidence="2">Thorax + abdomen</tissue>
    </source>
</reference>
<reference evidence="2" key="2">
    <citation type="journal article" date="2023" name="Commun. Biol.">
        <title>Intrasexual cuticular hydrocarbon dimorphism in a wasp sheds light on hydrocarbon biosynthesis genes in Hymenoptera.</title>
        <authorList>
            <person name="Moris V.C."/>
            <person name="Podsiadlowski L."/>
            <person name="Martin S."/>
            <person name="Oeyen J.P."/>
            <person name="Donath A."/>
            <person name="Petersen M."/>
            <person name="Wilbrandt J."/>
            <person name="Misof B."/>
            <person name="Liedtke D."/>
            <person name="Thamm M."/>
            <person name="Scheiner R."/>
            <person name="Schmitt T."/>
            <person name="Niehuis O."/>
        </authorList>
    </citation>
    <scope>NUCLEOTIDE SEQUENCE</scope>
    <source>
        <strain evidence="2">GBR_01_08_01A</strain>
    </source>
</reference>
<name>A0AAD9VUG6_9HYME</name>
<keyword evidence="1" id="KW-1133">Transmembrane helix</keyword>
<protein>
    <submittedName>
        <fullName evidence="2">Uncharacterized protein</fullName>
    </submittedName>
</protein>
<dbReference type="AlphaFoldDB" id="A0AAD9VUG6"/>
<dbReference type="EMBL" id="JAIFRP010000007">
    <property type="protein sequence ID" value="KAK2587446.1"/>
    <property type="molecule type" value="Genomic_DNA"/>
</dbReference>
<keyword evidence="3" id="KW-1185">Reference proteome</keyword>
<sequence>MTEIFFLCSDGDSDRRIYRSVFLLKSSINMRFFSIVYTIMMCLIVASIIIGVAPQTNNKTTKRTHGRHHARPSIIAVPPKMCPSGERVDRIGVCRPVD</sequence>
<feature type="transmembrane region" description="Helical" evidence="1">
    <location>
        <begin position="32"/>
        <end position="53"/>
    </location>
</feature>